<evidence type="ECO:0000256" key="1">
    <source>
        <dbReference type="ARBA" id="ARBA00004651"/>
    </source>
</evidence>
<reference evidence="8" key="2">
    <citation type="submission" date="2020-09" db="EMBL/GenBank/DDBJ databases">
        <authorList>
            <person name="Sun Q."/>
            <person name="Kim S."/>
        </authorList>
    </citation>
    <scope>NUCLEOTIDE SEQUENCE</scope>
    <source>
        <strain evidence="8">KCTC 12368</strain>
    </source>
</reference>
<keyword evidence="5 7" id="KW-1133">Transmembrane helix</keyword>
<organism evidence="8 9">
    <name type="scientific">Echinicola pacifica</name>
    <dbReference type="NCBI Taxonomy" id="346377"/>
    <lineage>
        <taxon>Bacteria</taxon>
        <taxon>Pseudomonadati</taxon>
        <taxon>Bacteroidota</taxon>
        <taxon>Cytophagia</taxon>
        <taxon>Cytophagales</taxon>
        <taxon>Cyclobacteriaceae</taxon>
        <taxon>Echinicola</taxon>
    </lineage>
</organism>
<comment type="similarity">
    <text evidence="2">Belongs to the UPF0324 family.</text>
</comment>
<dbReference type="PANTHER" id="PTHR30106:SF1">
    <property type="entry name" value="UPF0324 MEMBRANE PROTEIN FN0533"/>
    <property type="match status" value="1"/>
</dbReference>
<evidence type="ECO:0000256" key="2">
    <source>
        <dbReference type="ARBA" id="ARBA00007977"/>
    </source>
</evidence>
<evidence type="ECO:0000256" key="7">
    <source>
        <dbReference type="SAM" id="Phobius"/>
    </source>
</evidence>
<comment type="subcellular location">
    <subcellularLocation>
        <location evidence="1">Cell membrane</location>
        <topology evidence="1">Multi-pass membrane protein</topology>
    </subcellularLocation>
</comment>
<keyword evidence="4 7" id="KW-0812">Transmembrane</keyword>
<dbReference type="AlphaFoldDB" id="A0A918PQM1"/>
<proteinExistence type="inferred from homology"/>
<reference evidence="8" key="1">
    <citation type="journal article" date="2014" name="Int. J. Syst. Evol. Microbiol.">
        <title>Complete genome sequence of Corynebacterium casei LMG S-19264T (=DSM 44701T), isolated from a smear-ripened cheese.</title>
        <authorList>
            <consortium name="US DOE Joint Genome Institute (JGI-PGF)"/>
            <person name="Walter F."/>
            <person name="Albersmeier A."/>
            <person name="Kalinowski J."/>
            <person name="Ruckert C."/>
        </authorList>
    </citation>
    <scope>NUCLEOTIDE SEQUENCE</scope>
    <source>
        <strain evidence="8">KCTC 12368</strain>
    </source>
</reference>
<feature type="transmembrane region" description="Helical" evidence="7">
    <location>
        <begin position="156"/>
        <end position="174"/>
    </location>
</feature>
<evidence type="ECO:0000256" key="3">
    <source>
        <dbReference type="ARBA" id="ARBA00022475"/>
    </source>
</evidence>
<evidence type="ECO:0000256" key="6">
    <source>
        <dbReference type="ARBA" id="ARBA00023136"/>
    </source>
</evidence>
<evidence type="ECO:0000256" key="5">
    <source>
        <dbReference type="ARBA" id="ARBA00022989"/>
    </source>
</evidence>
<sequence length="329" mass="34891">MAMQRLDQFHLGRDLAKRWLNQKITFKALLFIALGLSCIAFGISAPLALGLGVVFTNILGNPLASVSGKVVDYSLQIAVVGLGFTISAKEALATSQDGFFLTAFSISLTLVLGWLLTRLFGTDRGTSSLIALGTAICGGSAIAAAAPVLRSTKDQITVALAAVFLLNAAALWIFPMIGQLAGLSQGQFGTWCAIAIHDTSSVVGAASQFGEESLAIATTTKLARALWIIPVVFGLSLLSGSQNKRIKIPYFIGLFILAVVLNSYFPALTGFRPYIQQGSHLLMTLALFLIGAGMNWKVLSTGGLRILTQATLLWVIVAGVSLWAIIHFF</sequence>
<protein>
    <submittedName>
        <fullName evidence="8">Membrane protein</fullName>
    </submittedName>
</protein>
<feature type="transmembrane region" description="Helical" evidence="7">
    <location>
        <begin position="28"/>
        <end position="53"/>
    </location>
</feature>
<comment type="caution">
    <text evidence="8">The sequence shown here is derived from an EMBL/GenBank/DDBJ whole genome shotgun (WGS) entry which is preliminary data.</text>
</comment>
<dbReference type="PANTHER" id="PTHR30106">
    <property type="entry name" value="INNER MEMBRANE PROTEIN YEIH-RELATED"/>
    <property type="match status" value="1"/>
</dbReference>
<keyword evidence="3" id="KW-1003">Cell membrane</keyword>
<dbReference type="Proteomes" id="UP000619457">
    <property type="component" value="Unassembled WGS sequence"/>
</dbReference>
<dbReference type="InterPro" id="IPR018383">
    <property type="entry name" value="UPF0324_pro"/>
</dbReference>
<feature type="transmembrane region" description="Helical" evidence="7">
    <location>
        <begin position="222"/>
        <end position="238"/>
    </location>
</feature>
<feature type="transmembrane region" description="Helical" evidence="7">
    <location>
        <begin position="306"/>
        <end position="326"/>
    </location>
</feature>
<feature type="transmembrane region" description="Helical" evidence="7">
    <location>
        <begin position="99"/>
        <end position="117"/>
    </location>
</feature>
<feature type="transmembrane region" description="Helical" evidence="7">
    <location>
        <begin position="250"/>
        <end position="268"/>
    </location>
</feature>
<evidence type="ECO:0000256" key="4">
    <source>
        <dbReference type="ARBA" id="ARBA00022692"/>
    </source>
</evidence>
<evidence type="ECO:0000313" key="8">
    <source>
        <dbReference type="EMBL" id="GGZ19534.1"/>
    </source>
</evidence>
<dbReference type="GO" id="GO:0005886">
    <property type="term" value="C:plasma membrane"/>
    <property type="evidence" value="ECO:0007669"/>
    <property type="project" value="UniProtKB-SubCell"/>
</dbReference>
<keyword evidence="6 7" id="KW-0472">Membrane</keyword>
<evidence type="ECO:0000313" key="9">
    <source>
        <dbReference type="Proteomes" id="UP000619457"/>
    </source>
</evidence>
<gene>
    <name evidence="8" type="ORF">GCM10007049_09990</name>
</gene>
<name>A0A918PQM1_9BACT</name>
<feature type="transmembrane region" description="Helical" evidence="7">
    <location>
        <begin position="129"/>
        <end position="149"/>
    </location>
</feature>
<feature type="transmembrane region" description="Helical" evidence="7">
    <location>
        <begin position="73"/>
        <end position="92"/>
    </location>
</feature>
<dbReference type="Pfam" id="PF03601">
    <property type="entry name" value="Cons_hypoth698"/>
    <property type="match status" value="1"/>
</dbReference>
<accession>A0A918PQM1</accession>
<keyword evidence="9" id="KW-1185">Reference proteome</keyword>
<feature type="transmembrane region" description="Helical" evidence="7">
    <location>
        <begin position="274"/>
        <end position="294"/>
    </location>
</feature>
<dbReference type="EMBL" id="BMWX01000002">
    <property type="protein sequence ID" value="GGZ19534.1"/>
    <property type="molecule type" value="Genomic_DNA"/>
</dbReference>